<dbReference type="EMBL" id="VSTF01000003">
    <property type="protein sequence ID" value="TYL60896.1"/>
    <property type="molecule type" value="Genomic_DNA"/>
</dbReference>
<gene>
    <name evidence="2" type="ORF">FYL31_04540</name>
</gene>
<evidence type="ECO:0000313" key="2">
    <source>
        <dbReference type="EMBL" id="TYL60896.1"/>
    </source>
</evidence>
<dbReference type="RefSeq" id="WP_148872034.1">
    <property type="nucleotide sequence ID" value="NZ_VSTF01000003.1"/>
</dbReference>
<evidence type="ECO:0000256" key="1">
    <source>
        <dbReference type="SAM" id="Phobius"/>
    </source>
</evidence>
<proteinExistence type="predicted"/>
<name>A0A5S4W3X3_9FIRM</name>
<evidence type="ECO:0000313" key="3">
    <source>
        <dbReference type="Proteomes" id="UP000324327"/>
    </source>
</evidence>
<keyword evidence="1" id="KW-0812">Transmembrane</keyword>
<protein>
    <submittedName>
        <fullName evidence="2">Uncharacterized protein</fullName>
    </submittedName>
</protein>
<sequence length="105" mass="11855">MLNFIFIRIFGYVAAGYTTLACYILYSVGHYVVSKRILVAEGIEESLMDAGFLLACSAFLIGVSVICNLLFPYRILRYAILFASAGLVFWKRELLLNTMADIRKK</sequence>
<organism evidence="2 3">
    <name type="scientific">Agathobacter rectalis</name>
    <dbReference type="NCBI Taxonomy" id="39491"/>
    <lineage>
        <taxon>Bacteria</taxon>
        <taxon>Bacillati</taxon>
        <taxon>Bacillota</taxon>
        <taxon>Clostridia</taxon>
        <taxon>Lachnospirales</taxon>
        <taxon>Lachnospiraceae</taxon>
        <taxon>Agathobacter</taxon>
    </lineage>
</organism>
<reference evidence="2 3" key="2">
    <citation type="submission" date="2019-09" db="EMBL/GenBank/DDBJ databases">
        <title>Strain-level analysis of Eubacterium rectale using genomes from metagenomes.</title>
        <authorList>
            <person name="Karcher N."/>
            <person name="Segata N."/>
        </authorList>
    </citation>
    <scope>NUCLEOTIDE SEQUENCE [LARGE SCALE GENOMIC DNA]</scope>
    <source>
        <strain evidence="2 3">T3WBe13</strain>
    </source>
</reference>
<feature type="transmembrane region" description="Helical" evidence="1">
    <location>
        <begin position="6"/>
        <end position="26"/>
    </location>
</feature>
<feature type="transmembrane region" description="Helical" evidence="1">
    <location>
        <begin position="47"/>
        <end position="71"/>
    </location>
</feature>
<keyword evidence="1" id="KW-1133">Transmembrane helix</keyword>
<dbReference type="Proteomes" id="UP000324327">
    <property type="component" value="Unassembled WGS sequence"/>
</dbReference>
<keyword evidence="1" id="KW-0472">Membrane</keyword>
<comment type="caution">
    <text evidence="2">The sequence shown here is derived from an EMBL/GenBank/DDBJ whole genome shotgun (WGS) entry which is preliminary data.</text>
</comment>
<reference evidence="2 3" key="1">
    <citation type="submission" date="2019-08" db="EMBL/GenBank/DDBJ databases">
        <authorList>
            <person name="Duncan S."/>
            <person name="Walker A."/>
        </authorList>
    </citation>
    <scope>NUCLEOTIDE SEQUENCE [LARGE SCALE GENOMIC DNA]</scope>
    <source>
        <strain evidence="2 3">T3WBe13</strain>
    </source>
</reference>
<accession>A0A5S4W3X3</accession>
<dbReference type="AlphaFoldDB" id="A0A5S4W3X3"/>